<dbReference type="AlphaFoldDB" id="A0AAD7UE06"/>
<dbReference type="Gene3D" id="3.90.550.10">
    <property type="entry name" value="Spore Coat Polysaccharide Biosynthesis Protein SpsA, Chain A"/>
    <property type="match status" value="1"/>
</dbReference>
<dbReference type="InterPro" id="IPR002495">
    <property type="entry name" value="Glyco_trans_8"/>
</dbReference>
<evidence type="ECO:0000256" key="2">
    <source>
        <dbReference type="ARBA" id="ARBA00022676"/>
    </source>
</evidence>
<sequence length="836" mass="93276">MKVAPLAGAFNTTTTTTTTNLGTAQRSLHIPTGDVHVVVAGDRAQSLGIVACARSLFAATLHPERVMLHVIADENAAPDIDDALRCALEAKHRFHVYAFDLQRYAKKNDTQPLRIRVPLKKHKINLASDLNFARFYLTEFLAPDVAKVVYLDADTIVLKDVATLYDAALAGAKGYVFAAVSRANKKICGAFLNCERPEVEALLRNHQIDDPENQLDAFNAGVMVMHLERWKLERFTEKIEYWIRWNEQIPLYDLASNPPLVLAARGEFEHLDEGWNCQRSHACWDAGNASALHWNGVNKPWNFQPPDAKWLRHVDQIAEKCLAKLPAMGGGGSPQGNSKTYPLEVKSAAMSNWLKASMNDTWRDFDLLRQATTLLRRGDLQPEGSAWWKHLRMRVVAEMERSIDAFERRDPPSLVGAARAFLDALEPPQLCDHVLIAVLRGRLYADVSAFAPGGPCGLVPPDNLISFLYFFSILLDQQVSPDAPTFDDVAFLVCTAVSSSRTVASVPSFLYAKRKGAAQPGIVVPGPAYVAQELDRRSDHEPLSARELSTWLPDDQQAVYAHLTASGSQQWRIRFEKLRAAAADVVGVNATWTERSVRATWRGRMSARYFSCLDDATWSRLEMLALSQNEPDVFDARLTSSKEEPDDIEFCVSRANLKPELSRRLTKILRHGLLASRPSAGALREYLHSRYVVMLPESKNRPDAHSSALWGVGASVLLWDSPLNSHVPRWLTPALENGKTHLTITSGTAAKVVDMLRQNDGVARYLALNARNLHDHLLCPACVRQFWAATLRHYRRHFGFEDLTSAELSTALKNANVALTPVDTLGSWFVGRYVMR</sequence>
<dbReference type="PANTHER" id="PTHR13778:SF13">
    <property type="entry name" value="GALACTURONOSYLTRANSFERASE-LIKE 3-RELATED"/>
    <property type="match status" value="1"/>
</dbReference>
<dbReference type="Pfam" id="PF01501">
    <property type="entry name" value="Glyco_transf_8"/>
    <property type="match status" value="1"/>
</dbReference>
<dbReference type="InterPro" id="IPR050748">
    <property type="entry name" value="Glycosyltrans_8_dom-fam"/>
</dbReference>
<evidence type="ECO:0000256" key="1">
    <source>
        <dbReference type="ARBA" id="ARBA00006351"/>
    </source>
</evidence>
<keyword evidence="2" id="KW-0328">Glycosyltransferase</keyword>
<evidence type="ECO:0000313" key="5">
    <source>
        <dbReference type="Proteomes" id="UP001230188"/>
    </source>
</evidence>
<keyword evidence="3" id="KW-0808">Transferase</keyword>
<dbReference type="GO" id="GO:0005794">
    <property type="term" value="C:Golgi apparatus"/>
    <property type="evidence" value="ECO:0007669"/>
    <property type="project" value="TreeGrafter"/>
</dbReference>
<comment type="similarity">
    <text evidence="1">Belongs to the glycosyltransferase 8 family.</text>
</comment>
<accession>A0AAD7UE06</accession>
<dbReference type="EMBL" id="JAQMWT010000379">
    <property type="protein sequence ID" value="KAJ8602459.1"/>
    <property type="molecule type" value="Genomic_DNA"/>
</dbReference>
<evidence type="ECO:0000256" key="3">
    <source>
        <dbReference type="ARBA" id="ARBA00022679"/>
    </source>
</evidence>
<keyword evidence="5" id="KW-1185">Reference proteome</keyword>
<dbReference type="Proteomes" id="UP001230188">
    <property type="component" value="Unassembled WGS sequence"/>
</dbReference>
<proteinExistence type="inferred from homology"/>
<gene>
    <name evidence="4" type="ORF">CTAYLR_001293</name>
</gene>
<dbReference type="PANTHER" id="PTHR13778">
    <property type="entry name" value="GLYCOSYLTRANSFERASE 8 DOMAIN-CONTAINING PROTEIN"/>
    <property type="match status" value="1"/>
</dbReference>
<name>A0AAD7UE06_9STRA</name>
<dbReference type="GO" id="GO:0016757">
    <property type="term" value="F:glycosyltransferase activity"/>
    <property type="evidence" value="ECO:0007669"/>
    <property type="project" value="UniProtKB-KW"/>
</dbReference>
<dbReference type="InterPro" id="IPR029044">
    <property type="entry name" value="Nucleotide-diphossugar_trans"/>
</dbReference>
<reference evidence="4" key="1">
    <citation type="submission" date="2023-01" db="EMBL/GenBank/DDBJ databases">
        <title>Metagenome sequencing of chrysophaentin producing Chrysophaeum taylorii.</title>
        <authorList>
            <person name="Davison J."/>
            <person name="Bewley C."/>
        </authorList>
    </citation>
    <scope>NUCLEOTIDE SEQUENCE</scope>
    <source>
        <strain evidence="4">NIES-1699</strain>
    </source>
</reference>
<protein>
    <submittedName>
        <fullName evidence="4">Uncharacterized protein</fullName>
    </submittedName>
</protein>
<evidence type="ECO:0000313" key="4">
    <source>
        <dbReference type="EMBL" id="KAJ8602459.1"/>
    </source>
</evidence>
<comment type="caution">
    <text evidence="4">The sequence shown here is derived from an EMBL/GenBank/DDBJ whole genome shotgun (WGS) entry which is preliminary data.</text>
</comment>
<dbReference type="SUPFAM" id="SSF53448">
    <property type="entry name" value="Nucleotide-diphospho-sugar transferases"/>
    <property type="match status" value="1"/>
</dbReference>
<organism evidence="4 5">
    <name type="scientific">Chrysophaeum taylorii</name>
    <dbReference type="NCBI Taxonomy" id="2483200"/>
    <lineage>
        <taxon>Eukaryota</taxon>
        <taxon>Sar</taxon>
        <taxon>Stramenopiles</taxon>
        <taxon>Ochrophyta</taxon>
        <taxon>Pelagophyceae</taxon>
        <taxon>Pelagomonadales</taxon>
        <taxon>Pelagomonadaceae</taxon>
        <taxon>Chrysophaeum</taxon>
    </lineage>
</organism>